<sequence>MHLLRKFLLMAALFFAASIAPASGAQNAPVNTAAQQNEKANAEQNVQSVLGRLAQQPAWQHFQSFAEAGFVIDTPQGIKRFNAGQAFVPASTTKLITALLALRHWGDAYRFKTEFYIKRTATQNILLVKGFGDPFLVSEELALIAQQLKQNLMQLQISHIDAIYLDDSFYQSDLIMPGTLWSDNPYDAIPSAIAANFNTINVKRVSRQGSIEIISAEAQTPITQTAQQFALTHKLKSSKALRINLGQDLSVNQRHFAELLAAFLQQESLTVGQTVANGVVDNTFQPLYSHDNSRTLADVIEPMMKYSTNFIANQLALNLAADQFGAPANPKKVAKLYQQALQQLFGWQDFLVEDGAGLSRQNRLSPDQLLEVLQAFKPWRYLLPQVENHVVAKSGSLIGVSTLAGFYQYKNTSLPFVIMINEQGPYRLRNRLARELAEFYRR</sequence>
<evidence type="ECO:0000313" key="5">
    <source>
        <dbReference type="Proteomes" id="UP000304864"/>
    </source>
</evidence>
<dbReference type="SUPFAM" id="SSF56601">
    <property type="entry name" value="beta-lactamase/transpeptidase-like"/>
    <property type="match status" value="1"/>
</dbReference>
<evidence type="ECO:0000256" key="2">
    <source>
        <dbReference type="ARBA" id="ARBA00022801"/>
    </source>
</evidence>
<dbReference type="EMBL" id="CP040602">
    <property type="protein sequence ID" value="QCU90648.1"/>
    <property type="molecule type" value="Genomic_DNA"/>
</dbReference>
<dbReference type="PANTHER" id="PTHR30023:SF0">
    <property type="entry name" value="PENICILLIN-SENSITIVE CARBOXYPEPTIDASE A"/>
    <property type="match status" value="1"/>
</dbReference>
<evidence type="ECO:0000313" key="4">
    <source>
        <dbReference type="EMBL" id="QCU90648.1"/>
    </source>
</evidence>
<proteinExistence type="inferred from homology"/>
<dbReference type="InterPro" id="IPR012338">
    <property type="entry name" value="Beta-lactam/transpept-like"/>
</dbReference>
<gene>
    <name evidence="4" type="ORF">FE785_08380</name>
</gene>
<reference evidence="4 5" key="1">
    <citation type="submission" date="2019-05" db="EMBL/GenBank/DDBJ databases">
        <title>Thiomicrorhabdus sediminis sp. nov, a novel sulfur-oxidizing bacterium isolated from coastal sediment.</title>
        <authorList>
            <person name="Liu X."/>
        </authorList>
    </citation>
    <scope>NUCLEOTIDE SEQUENCE [LARGE SCALE GENOMIC DNA]</scope>
    <source>
        <strain evidence="4 5">G1</strain>
    </source>
</reference>
<dbReference type="Proteomes" id="UP000304864">
    <property type="component" value="Chromosome"/>
</dbReference>
<dbReference type="Pfam" id="PF02113">
    <property type="entry name" value="Peptidase_S13"/>
    <property type="match status" value="1"/>
</dbReference>
<keyword evidence="5" id="KW-1185">Reference proteome</keyword>
<dbReference type="PRINTS" id="PR00922">
    <property type="entry name" value="DADACBPTASE3"/>
</dbReference>
<dbReference type="InterPro" id="IPR000667">
    <property type="entry name" value="Peptidase_S13"/>
</dbReference>
<dbReference type="PANTHER" id="PTHR30023">
    <property type="entry name" value="D-ALANYL-D-ALANINE CARBOXYPEPTIDASE"/>
    <property type="match status" value="1"/>
</dbReference>
<evidence type="ECO:0000256" key="3">
    <source>
        <dbReference type="SAM" id="SignalP"/>
    </source>
</evidence>
<comment type="similarity">
    <text evidence="1">Belongs to the peptidase S13 family.</text>
</comment>
<dbReference type="GO" id="GO:0006508">
    <property type="term" value="P:proteolysis"/>
    <property type="evidence" value="ECO:0007669"/>
    <property type="project" value="InterPro"/>
</dbReference>
<dbReference type="Gene3D" id="3.40.710.10">
    <property type="entry name" value="DD-peptidase/beta-lactamase superfamily"/>
    <property type="match status" value="1"/>
</dbReference>
<dbReference type="GO" id="GO:0000270">
    <property type="term" value="P:peptidoglycan metabolic process"/>
    <property type="evidence" value="ECO:0007669"/>
    <property type="project" value="TreeGrafter"/>
</dbReference>
<accession>A0A4P9K6W9</accession>
<feature type="signal peptide" evidence="3">
    <location>
        <begin position="1"/>
        <end position="22"/>
    </location>
</feature>
<organism evidence="4 5">
    <name type="scientific">Thiomicrorhabdus sediminis</name>
    <dbReference type="NCBI Taxonomy" id="2580412"/>
    <lineage>
        <taxon>Bacteria</taxon>
        <taxon>Pseudomonadati</taxon>
        <taxon>Pseudomonadota</taxon>
        <taxon>Gammaproteobacteria</taxon>
        <taxon>Thiotrichales</taxon>
        <taxon>Piscirickettsiaceae</taxon>
        <taxon>Thiomicrorhabdus</taxon>
    </lineage>
</organism>
<dbReference type="AlphaFoldDB" id="A0A4P9K6W9"/>
<keyword evidence="3" id="KW-0732">Signal</keyword>
<name>A0A4P9K6W9_9GAMM</name>
<dbReference type="Gene3D" id="3.50.80.20">
    <property type="entry name" value="D-Ala-D-Ala carboxypeptidase C, peptidase S13"/>
    <property type="match status" value="1"/>
</dbReference>
<evidence type="ECO:0000256" key="1">
    <source>
        <dbReference type="ARBA" id="ARBA00006096"/>
    </source>
</evidence>
<feature type="chain" id="PRO_5020445360" evidence="3">
    <location>
        <begin position="23"/>
        <end position="442"/>
    </location>
</feature>
<dbReference type="GO" id="GO:0004185">
    <property type="term" value="F:serine-type carboxypeptidase activity"/>
    <property type="evidence" value="ECO:0007669"/>
    <property type="project" value="InterPro"/>
</dbReference>
<dbReference type="KEGG" id="thig:FE785_08380"/>
<protein>
    <submittedName>
        <fullName evidence="4">Peptidase S13</fullName>
    </submittedName>
</protein>
<keyword evidence="2" id="KW-0378">Hydrolase</keyword>
<dbReference type="OrthoDB" id="9802627at2"/>